<dbReference type="AlphaFoldDB" id="A0A835S070"/>
<dbReference type="OrthoDB" id="755598at2759"/>
<proteinExistence type="predicted"/>
<keyword evidence="4" id="KW-1185">Reference proteome</keyword>
<protein>
    <recommendedName>
        <fullName evidence="6">Holocarboxylase synthetase</fullName>
    </recommendedName>
</protein>
<evidence type="ECO:0000313" key="5">
    <source>
        <dbReference type="Proteomes" id="UP000639772"/>
    </source>
</evidence>
<evidence type="ECO:0000256" key="1">
    <source>
        <dbReference type="SAM" id="MobiDB-lite"/>
    </source>
</evidence>
<dbReference type="EMBL" id="JADCNL010000002">
    <property type="protein sequence ID" value="KAG0493055.1"/>
    <property type="molecule type" value="Genomic_DNA"/>
</dbReference>
<name>A0A835S070_VANPL</name>
<comment type="caution">
    <text evidence="3">The sequence shown here is derived from an EMBL/GenBank/DDBJ whole genome shotgun (WGS) entry which is preliminary data.</text>
</comment>
<dbReference type="InterPro" id="IPR016549">
    <property type="entry name" value="UCP009193"/>
</dbReference>
<evidence type="ECO:0008006" key="6">
    <source>
        <dbReference type="Google" id="ProtNLM"/>
    </source>
</evidence>
<organism evidence="3 5">
    <name type="scientific">Vanilla planifolia</name>
    <name type="common">Vanilla</name>
    <dbReference type="NCBI Taxonomy" id="51239"/>
    <lineage>
        <taxon>Eukaryota</taxon>
        <taxon>Viridiplantae</taxon>
        <taxon>Streptophyta</taxon>
        <taxon>Embryophyta</taxon>
        <taxon>Tracheophyta</taxon>
        <taxon>Spermatophyta</taxon>
        <taxon>Magnoliopsida</taxon>
        <taxon>Liliopsida</taxon>
        <taxon>Asparagales</taxon>
        <taxon>Orchidaceae</taxon>
        <taxon>Vanilloideae</taxon>
        <taxon>Vanilleae</taxon>
        <taxon>Vanilla</taxon>
    </lineage>
</organism>
<dbReference type="Proteomes" id="UP000636800">
    <property type="component" value="Chromosome 2"/>
</dbReference>
<dbReference type="PIRSF" id="PIRSF009193">
    <property type="entry name" value="UCP009193"/>
    <property type="match status" value="1"/>
</dbReference>
<evidence type="ECO:0000313" key="3">
    <source>
        <dbReference type="EMBL" id="KAG0495168.1"/>
    </source>
</evidence>
<dbReference type="EMBL" id="JADCNM010000002">
    <property type="protein sequence ID" value="KAG0495168.1"/>
    <property type="molecule type" value="Genomic_DNA"/>
</dbReference>
<sequence length="194" mass="21413">MSRKRKSGATPLDEVERTLYSSFCNAANSLSQLYTQAMNHQKVAFQAGERHGMEKLYQWILKQHEDGSRVTAADIVTHIENCINYGGDATSMSPRVQHQLPQTITNSSTPAPLGSLGPLTHLVISRNSHTEQAKETMFSNALSSPVRRSLQSYHQSSGGQCYHTAVLPNAYENSSSHSRETHSPGPNDSSMEMH</sequence>
<reference evidence="4 5" key="1">
    <citation type="journal article" date="2020" name="Nat. Food">
        <title>A phased Vanilla planifolia genome enables genetic improvement of flavour and production.</title>
        <authorList>
            <person name="Hasing T."/>
            <person name="Tang H."/>
            <person name="Brym M."/>
            <person name="Khazi F."/>
            <person name="Huang T."/>
            <person name="Chambers A.H."/>
        </authorList>
    </citation>
    <scope>NUCLEOTIDE SEQUENCE [LARGE SCALE GENOMIC DNA]</scope>
    <source>
        <tissue evidence="3">Leaf</tissue>
    </source>
</reference>
<feature type="compositionally biased region" description="Polar residues" evidence="1">
    <location>
        <begin position="149"/>
        <end position="159"/>
    </location>
</feature>
<feature type="compositionally biased region" description="Polar residues" evidence="1">
    <location>
        <begin position="184"/>
        <end position="194"/>
    </location>
</feature>
<accession>A0A835S070</accession>
<dbReference type="PANTHER" id="PTHR33675:SF1">
    <property type="entry name" value="HOLOCARBOXYLASE SYNTHETASE"/>
    <property type="match status" value="1"/>
</dbReference>
<feature type="region of interest" description="Disordered" evidence="1">
    <location>
        <begin position="138"/>
        <end position="159"/>
    </location>
</feature>
<dbReference type="PANTHER" id="PTHR33675">
    <property type="entry name" value="NUCLEAR RECEPTOR FAMILY 2 GROUP C PROTEIN"/>
    <property type="match status" value="1"/>
</dbReference>
<dbReference type="Proteomes" id="UP000639772">
    <property type="component" value="Unassembled WGS sequence"/>
</dbReference>
<evidence type="ECO:0000313" key="2">
    <source>
        <dbReference type="EMBL" id="KAG0493055.1"/>
    </source>
</evidence>
<evidence type="ECO:0000313" key="4">
    <source>
        <dbReference type="Proteomes" id="UP000636800"/>
    </source>
</evidence>
<gene>
    <name evidence="3" type="ORF">HPP92_006162</name>
    <name evidence="2" type="ORF">HPP92_006453</name>
</gene>
<feature type="region of interest" description="Disordered" evidence="1">
    <location>
        <begin position="172"/>
        <end position="194"/>
    </location>
</feature>